<dbReference type="GO" id="GO:0005524">
    <property type="term" value="F:ATP binding"/>
    <property type="evidence" value="ECO:0007669"/>
    <property type="project" value="UniProtKB-KW"/>
</dbReference>
<keyword evidence="4" id="KW-0067">ATP-binding</keyword>
<dbReference type="OrthoDB" id="1742253at2759"/>
<evidence type="ECO:0000256" key="4">
    <source>
        <dbReference type="ARBA" id="ARBA00022840"/>
    </source>
</evidence>
<dbReference type="SUPFAM" id="SSF52058">
    <property type="entry name" value="L domain-like"/>
    <property type="match status" value="1"/>
</dbReference>
<gene>
    <name evidence="6" type="ORF">IFM89_029034</name>
</gene>
<dbReference type="Proteomes" id="UP000631114">
    <property type="component" value="Unassembled WGS sequence"/>
</dbReference>
<evidence type="ECO:0000256" key="5">
    <source>
        <dbReference type="ARBA" id="ARBA00023180"/>
    </source>
</evidence>
<keyword evidence="7" id="KW-1185">Reference proteome</keyword>
<evidence type="ECO:0000313" key="6">
    <source>
        <dbReference type="EMBL" id="KAF9616258.1"/>
    </source>
</evidence>
<dbReference type="InterPro" id="IPR050647">
    <property type="entry name" value="Plant_LRR-RLKs"/>
</dbReference>
<reference evidence="6 7" key="1">
    <citation type="submission" date="2020-10" db="EMBL/GenBank/DDBJ databases">
        <title>The Coptis chinensis genome and diversification of protoberbering-type alkaloids.</title>
        <authorList>
            <person name="Wang B."/>
            <person name="Shu S."/>
            <person name="Song C."/>
            <person name="Liu Y."/>
        </authorList>
    </citation>
    <scope>NUCLEOTIDE SEQUENCE [LARGE SCALE GENOMIC DNA]</scope>
    <source>
        <strain evidence="6">HL-2020</strain>
        <tissue evidence="6">Leaf</tissue>
    </source>
</reference>
<dbReference type="Gene3D" id="3.80.10.10">
    <property type="entry name" value="Ribonuclease Inhibitor"/>
    <property type="match status" value="2"/>
</dbReference>
<keyword evidence="1" id="KW-0433">Leucine-rich repeat</keyword>
<evidence type="ECO:0000313" key="7">
    <source>
        <dbReference type="Proteomes" id="UP000631114"/>
    </source>
</evidence>
<accession>A0A835IID5</accession>
<proteinExistence type="predicted"/>
<evidence type="ECO:0000256" key="3">
    <source>
        <dbReference type="ARBA" id="ARBA00022741"/>
    </source>
</evidence>
<keyword evidence="3" id="KW-0547">Nucleotide-binding</keyword>
<dbReference type="EMBL" id="JADFTS010000003">
    <property type="protein sequence ID" value="KAF9616258.1"/>
    <property type="molecule type" value="Genomic_DNA"/>
</dbReference>
<keyword evidence="5" id="KW-0325">Glycoprotein</keyword>
<dbReference type="AlphaFoldDB" id="A0A835IID5"/>
<protein>
    <submittedName>
        <fullName evidence="6">Uncharacterized protein</fullName>
    </submittedName>
</protein>
<evidence type="ECO:0000256" key="1">
    <source>
        <dbReference type="ARBA" id="ARBA00022614"/>
    </source>
</evidence>
<dbReference type="InterPro" id="IPR001611">
    <property type="entry name" value="Leu-rich_rpt"/>
</dbReference>
<evidence type="ECO:0000256" key="2">
    <source>
        <dbReference type="ARBA" id="ARBA00022737"/>
    </source>
</evidence>
<dbReference type="Pfam" id="PF00560">
    <property type="entry name" value="LRR_1"/>
    <property type="match status" value="2"/>
</dbReference>
<sequence length="118" mass="12780">MSSNILNGILSQEVGALRNLKVLNLAENFLYGEIPMEIGNLTHNFAAIVNRPNNRFSGGLSNSILHLTELQVLNLRKNSPSMQIPTNTGTLSNISTIALSKNQLTGGIPLSLQNLNKI</sequence>
<comment type="caution">
    <text evidence="6">The sequence shown here is derived from an EMBL/GenBank/DDBJ whole genome shotgun (WGS) entry which is preliminary data.</text>
</comment>
<dbReference type="PANTHER" id="PTHR48056">
    <property type="entry name" value="LRR RECEPTOR-LIKE SERINE/THREONINE-PROTEIN KINASE-RELATED"/>
    <property type="match status" value="1"/>
</dbReference>
<dbReference type="InterPro" id="IPR032675">
    <property type="entry name" value="LRR_dom_sf"/>
</dbReference>
<organism evidence="6 7">
    <name type="scientific">Coptis chinensis</name>
    <dbReference type="NCBI Taxonomy" id="261450"/>
    <lineage>
        <taxon>Eukaryota</taxon>
        <taxon>Viridiplantae</taxon>
        <taxon>Streptophyta</taxon>
        <taxon>Embryophyta</taxon>
        <taxon>Tracheophyta</taxon>
        <taxon>Spermatophyta</taxon>
        <taxon>Magnoliopsida</taxon>
        <taxon>Ranunculales</taxon>
        <taxon>Ranunculaceae</taxon>
        <taxon>Coptidoideae</taxon>
        <taxon>Coptis</taxon>
    </lineage>
</organism>
<dbReference type="PANTHER" id="PTHR48056:SF81">
    <property type="entry name" value="RECEPTOR PROTEIN-TYROSINE KINASE CEPR1"/>
    <property type="match status" value="1"/>
</dbReference>
<keyword evidence="2" id="KW-0677">Repeat</keyword>
<name>A0A835IID5_9MAGN</name>